<dbReference type="EMBL" id="JBHSZO010000019">
    <property type="protein sequence ID" value="MFC7219203.1"/>
    <property type="molecule type" value="Genomic_DNA"/>
</dbReference>
<evidence type="ECO:0000313" key="2">
    <source>
        <dbReference type="Proteomes" id="UP001596413"/>
    </source>
</evidence>
<dbReference type="PANTHER" id="PTHR34613:SF1">
    <property type="entry name" value="SLL6017 PROTEIN"/>
    <property type="match status" value="1"/>
</dbReference>
<reference evidence="2" key="1">
    <citation type="journal article" date="2019" name="Int. J. Syst. Evol. Microbiol.">
        <title>The Global Catalogue of Microorganisms (GCM) 10K type strain sequencing project: providing services to taxonomists for standard genome sequencing and annotation.</title>
        <authorList>
            <consortium name="The Broad Institute Genomics Platform"/>
            <consortium name="The Broad Institute Genome Sequencing Center for Infectious Disease"/>
            <person name="Wu L."/>
            <person name="Ma J."/>
        </authorList>
    </citation>
    <scope>NUCLEOTIDE SEQUENCE [LARGE SCALE GENOMIC DNA]</scope>
    <source>
        <strain evidence="2">CGMCC 1.13681</strain>
    </source>
</reference>
<sequence length="178" mass="18723">MVVRPLVLGPDNVPVVENERQAAQDVPLAVFSAITHSKGEAAPAILEAVAAALGTLDPDTAVIFAEYVEAGLPEGAARSRWRALMSTLGYFFRSEAAEQVREEGREQGAVRQAARTVLNILDHRGIEVPEAARARILGCTDIGLLELWSLRALSAPDAEALFTPDAGDAGAPRAGDGG</sequence>
<gene>
    <name evidence="1" type="ORF">ACFQLX_13650</name>
</gene>
<organism evidence="1 2">
    <name type="scientific">Streptomyces polyrhachis</name>
    <dbReference type="NCBI Taxonomy" id="1282885"/>
    <lineage>
        <taxon>Bacteria</taxon>
        <taxon>Bacillati</taxon>
        <taxon>Actinomycetota</taxon>
        <taxon>Actinomycetes</taxon>
        <taxon>Kitasatosporales</taxon>
        <taxon>Streptomycetaceae</taxon>
        <taxon>Streptomyces</taxon>
    </lineage>
</organism>
<dbReference type="PANTHER" id="PTHR34613">
    <property type="entry name" value="SLL0800 PROTEIN"/>
    <property type="match status" value="1"/>
</dbReference>
<keyword evidence="2" id="KW-1185">Reference proteome</keyword>
<evidence type="ECO:0000313" key="1">
    <source>
        <dbReference type="EMBL" id="MFC7219203.1"/>
    </source>
</evidence>
<comment type="caution">
    <text evidence="1">The sequence shown here is derived from an EMBL/GenBank/DDBJ whole genome shotgun (WGS) entry which is preliminary data.</text>
</comment>
<accession>A0ABW2GER2</accession>
<dbReference type="Proteomes" id="UP001596413">
    <property type="component" value="Unassembled WGS sequence"/>
</dbReference>
<protein>
    <recommendedName>
        <fullName evidence="3">TetR family transcriptional regulator</fullName>
    </recommendedName>
</protein>
<name>A0ABW2GER2_9ACTN</name>
<proteinExistence type="predicted"/>
<dbReference type="RefSeq" id="WP_386414772.1">
    <property type="nucleotide sequence ID" value="NZ_JBHSZO010000019.1"/>
</dbReference>
<evidence type="ECO:0008006" key="3">
    <source>
        <dbReference type="Google" id="ProtNLM"/>
    </source>
</evidence>